<feature type="region of interest" description="Disordered" evidence="1">
    <location>
        <begin position="1"/>
        <end position="21"/>
    </location>
</feature>
<evidence type="ECO:0000313" key="3">
    <source>
        <dbReference type="Proteomes" id="UP000192775"/>
    </source>
</evidence>
<gene>
    <name evidence="2" type="ORF">B5808_19015</name>
</gene>
<dbReference type="EMBL" id="CP020715">
    <property type="protein sequence ID" value="ARJ07084.1"/>
    <property type="molecule type" value="Genomic_DNA"/>
</dbReference>
<keyword evidence="3" id="KW-1185">Reference proteome</keyword>
<accession>A0A1X9LPD4</accession>
<evidence type="ECO:0000256" key="1">
    <source>
        <dbReference type="SAM" id="MobiDB-lite"/>
    </source>
</evidence>
<evidence type="ECO:0000313" key="2">
    <source>
        <dbReference type="EMBL" id="ARJ07084.1"/>
    </source>
</evidence>
<dbReference type="AlphaFoldDB" id="A0A1X9LPD4"/>
<proteinExistence type="predicted"/>
<protein>
    <submittedName>
        <fullName evidence="2">Uncharacterized protein</fullName>
    </submittedName>
</protein>
<organism evidence="2 3">
    <name type="scientific">Cnuibacter physcomitrellae</name>
    <dbReference type="NCBI Taxonomy" id="1619308"/>
    <lineage>
        <taxon>Bacteria</taxon>
        <taxon>Bacillati</taxon>
        <taxon>Actinomycetota</taxon>
        <taxon>Actinomycetes</taxon>
        <taxon>Micrococcales</taxon>
        <taxon>Microbacteriaceae</taxon>
        <taxon>Cnuibacter</taxon>
    </lineage>
</organism>
<dbReference type="Proteomes" id="UP000192775">
    <property type="component" value="Chromosome"/>
</dbReference>
<dbReference type="KEGG" id="cphy:B5808_19015"/>
<feature type="region of interest" description="Disordered" evidence="1">
    <location>
        <begin position="33"/>
        <end position="52"/>
    </location>
</feature>
<name>A0A1X9LPD4_9MICO</name>
<reference evidence="2 3" key="1">
    <citation type="submission" date="2017-04" db="EMBL/GenBank/DDBJ databases">
        <authorList>
            <person name="Afonso C.L."/>
            <person name="Miller P.J."/>
            <person name="Scott M.A."/>
            <person name="Spackman E."/>
            <person name="Goraichik I."/>
            <person name="Dimitrov K.M."/>
            <person name="Suarez D.L."/>
            <person name="Swayne D.E."/>
        </authorList>
    </citation>
    <scope>NUCLEOTIDE SEQUENCE [LARGE SCALE GENOMIC DNA]</scope>
    <source>
        <strain evidence="3">XA(T)</strain>
    </source>
</reference>
<sequence length="66" mass="7173">MTVSATGAGEWEESKMGFTDPASVRWREMTTEHAVGATRTPGQGPKFTRSHPKLVMDTLPGELQAL</sequence>
<dbReference type="STRING" id="1619308.B5808_19015"/>